<dbReference type="EMBL" id="MAIC01000011">
    <property type="protein sequence ID" value="OPB78672.1"/>
    <property type="molecule type" value="Genomic_DNA"/>
</dbReference>
<evidence type="ECO:0000313" key="4">
    <source>
        <dbReference type="Proteomes" id="UP000190816"/>
    </source>
</evidence>
<accession>A0AAJ3NEL6</accession>
<dbReference type="KEGG" id="ego:BBD34_14590"/>
<sequence length="82" mass="9734">MEHYFDLPVRYKNEDLIFRGRLHAFAYDYKFYIDINNQEIIFENDAAGSLRAVIPYNAKKLEIDQELLISIIDVLKNLHSDL</sequence>
<gene>
    <name evidence="1" type="ORF">BAY32_00600</name>
    <name evidence="2" type="ORF">BB021_00045</name>
</gene>
<dbReference type="EMBL" id="MBDS01000002">
    <property type="protein sequence ID" value="OPB92831.1"/>
    <property type="molecule type" value="Genomic_DNA"/>
</dbReference>
<dbReference type="Proteomes" id="UP000190816">
    <property type="component" value="Unassembled WGS sequence"/>
</dbReference>
<evidence type="ECO:0000313" key="1">
    <source>
        <dbReference type="EMBL" id="OPB78672.1"/>
    </source>
</evidence>
<dbReference type="Proteomes" id="UP000190016">
    <property type="component" value="Unassembled WGS sequence"/>
</dbReference>
<name>A0AAJ3NEL6_9FLAO</name>
<protein>
    <submittedName>
        <fullName evidence="1">Uncharacterized protein</fullName>
    </submittedName>
</protein>
<dbReference type="AlphaFoldDB" id="A0AAJ3NEL6"/>
<comment type="caution">
    <text evidence="1">The sequence shown here is derived from an EMBL/GenBank/DDBJ whole genome shotgun (WGS) entry which is preliminary data.</text>
</comment>
<evidence type="ECO:0000313" key="2">
    <source>
        <dbReference type="EMBL" id="OPB92831.1"/>
    </source>
</evidence>
<proteinExistence type="predicted"/>
<reference evidence="1 4" key="1">
    <citation type="submission" date="2016-06" db="EMBL/GenBank/DDBJ databases">
        <authorList>
            <person name="Nicholson A.C."/>
        </authorList>
    </citation>
    <scope>NUCLEOTIDE SEQUENCE [LARGE SCALE GENOMIC DNA]</scope>
    <source>
        <strain evidence="1 4">G4123</strain>
    </source>
</reference>
<reference evidence="2 3" key="2">
    <citation type="submission" date="2016-07" db="EMBL/GenBank/DDBJ databases">
        <title>Revisiting the Taxonomy of the Elizabethkingia Genus based on Whole-Genome Sequencing, Optical Mapping, and MALDI-TOF.</title>
        <authorList>
            <person name="Nicholson A.C."/>
        </authorList>
    </citation>
    <scope>NUCLEOTIDE SEQUENCE [LARGE SCALE GENOMIC DNA]</scope>
    <source>
        <strain evidence="2 3">C1558</strain>
    </source>
</reference>
<evidence type="ECO:0000313" key="3">
    <source>
        <dbReference type="Proteomes" id="UP000190016"/>
    </source>
</evidence>
<dbReference type="RefSeq" id="WP_078404138.1">
    <property type="nucleotide sequence ID" value="NZ_CP016377.1"/>
</dbReference>
<keyword evidence="3" id="KW-1185">Reference proteome</keyword>
<organism evidence="1 4">
    <name type="scientific">Elizabethkingia ursingii</name>
    <dbReference type="NCBI Taxonomy" id="1756150"/>
    <lineage>
        <taxon>Bacteria</taxon>
        <taxon>Pseudomonadati</taxon>
        <taxon>Bacteroidota</taxon>
        <taxon>Flavobacteriia</taxon>
        <taxon>Flavobacteriales</taxon>
        <taxon>Weeksellaceae</taxon>
        <taxon>Elizabethkingia</taxon>
    </lineage>
</organism>